<dbReference type="EMBL" id="VANP01000007">
    <property type="protein sequence ID" value="TLP57775.1"/>
    <property type="molecule type" value="Genomic_DNA"/>
</dbReference>
<keyword evidence="1" id="KW-0812">Transmembrane</keyword>
<dbReference type="Pfam" id="PF09490">
    <property type="entry name" value="CbtA"/>
    <property type="match status" value="1"/>
</dbReference>
<evidence type="ECO:0000313" key="3">
    <source>
        <dbReference type="Proteomes" id="UP000309033"/>
    </source>
</evidence>
<dbReference type="Proteomes" id="UP000309033">
    <property type="component" value="Unassembled WGS sequence"/>
</dbReference>
<dbReference type="InterPro" id="IPR012666">
    <property type="entry name" value="CbtA_put"/>
</dbReference>
<dbReference type="OrthoDB" id="6851830at2"/>
<evidence type="ECO:0000313" key="2">
    <source>
        <dbReference type="EMBL" id="TLP57775.1"/>
    </source>
</evidence>
<organism evidence="2 3">
    <name type="scientific">Microbispora triticiradicis</name>
    <dbReference type="NCBI Taxonomy" id="2200763"/>
    <lineage>
        <taxon>Bacteria</taxon>
        <taxon>Bacillati</taxon>
        <taxon>Actinomycetota</taxon>
        <taxon>Actinomycetes</taxon>
        <taxon>Streptosporangiales</taxon>
        <taxon>Streptosporangiaceae</taxon>
        <taxon>Microbispora</taxon>
    </lineage>
</organism>
<protein>
    <recommendedName>
        <fullName evidence="4">CbtA family protein</fullName>
    </recommendedName>
</protein>
<reference evidence="2" key="1">
    <citation type="submission" date="2019-05" db="EMBL/GenBank/DDBJ databases">
        <title>Isolation, diversity and antifungal activity of Actinobacteria from wheat.</title>
        <authorList>
            <person name="Yu B."/>
        </authorList>
    </citation>
    <scope>NUCLEOTIDE SEQUENCE [LARGE SCALE GENOMIC DNA]</scope>
    <source>
        <strain evidence="2">NEAU-HEGS1-5</strain>
    </source>
</reference>
<feature type="transmembrane region" description="Helical" evidence="1">
    <location>
        <begin position="100"/>
        <end position="119"/>
    </location>
</feature>
<gene>
    <name evidence="2" type="ORF">FED44_19575</name>
</gene>
<feature type="transmembrane region" description="Helical" evidence="1">
    <location>
        <begin position="171"/>
        <end position="190"/>
    </location>
</feature>
<keyword evidence="1" id="KW-0472">Membrane</keyword>
<feature type="transmembrane region" description="Helical" evidence="1">
    <location>
        <begin position="65"/>
        <end position="88"/>
    </location>
</feature>
<evidence type="ECO:0008006" key="4">
    <source>
        <dbReference type="Google" id="ProtNLM"/>
    </source>
</evidence>
<keyword evidence="3" id="KW-1185">Reference proteome</keyword>
<sequence length="251" mass="26033">MPTMRSLLVRGMLVGLAAALLAYVVAWFAGEPQVAAAISIEEAKAAAAGEATEPELVSRTVQETAGLLTALLVYGAALGGFYSIAYAFAHGRLGALGARATALTVAAAGFVVVYVTPILKYPASPPAVGNPDSIGRRTALYFAMILVALLAAAVAAYAGRSLSSRLGTWNAALSGVVVYAVLVGVSYAVMPPIDEVPDDFSADTLWWFRVASFGIQFVLWGAIGLLFGGLTERSLRQGTPREAGLRPAATR</sequence>
<evidence type="ECO:0000256" key="1">
    <source>
        <dbReference type="SAM" id="Phobius"/>
    </source>
</evidence>
<proteinExistence type="predicted"/>
<feature type="transmembrane region" description="Helical" evidence="1">
    <location>
        <begin position="139"/>
        <end position="159"/>
    </location>
</feature>
<dbReference type="AlphaFoldDB" id="A0A5R8YXD9"/>
<name>A0A5R8YXD9_9ACTN</name>
<accession>A0A5R8YXD9</accession>
<keyword evidence="1" id="KW-1133">Transmembrane helix</keyword>
<feature type="transmembrane region" description="Helical" evidence="1">
    <location>
        <begin position="210"/>
        <end position="231"/>
    </location>
</feature>
<comment type="caution">
    <text evidence="2">The sequence shown here is derived from an EMBL/GenBank/DDBJ whole genome shotgun (WGS) entry which is preliminary data.</text>
</comment>